<evidence type="ECO:0000313" key="5">
    <source>
        <dbReference type="Proteomes" id="UP000543030"/>
    </source>
</evidence>
<dbReference type="InterPro" id="IPR035919">
    <property type="entry name" value="EAL_sf"/>
</dbReference>
<accession>A0A840RF68</accession>
<keyword evidence="1" id="KW-0472">Membrane</keyword>
<feature type="domain" description="GGDEF" evidence="3">
    <location>
        <begin position="490"/>
        <end position="630"/>
    </location>
</feature>
<dbReference type="InterPro" id="IPR043128">
    <property type="entry name" value="Rev_trsase/Diguanyl_cyclase"/>
</dbReference>
<dbReference type="SUPFAM" id="SSF55073">
    <property type="entry name" value="Nucleotide cyclase"/>
    <property type="match status" value="1"/>
</dbReference>
<dbReference type="FunFam" id="3.20.20.450:FF:000001">
    <property type="entry name" value="Cyclic di-GMP phosphodiesterase yahA"/>
    <property type="match status" value="1"/>
</dbReference>
<dbReference type="InterPro" id="IPR052155">
    <property type="entry name" value="Biofilm_reg_signaling"/>
</dbReference>
<dbReference type="PROSITE" id="PS50887">
    <property type="entry name" value="GGDEF"/>
    <property type="match status" value="1"/>
</dbReference>
<dbReference type="SUPFAM" id="SSF55785">
    <property type="entry name" value="PYP-like sensor domain (PAS domain)"/>
    <property type="match status" value="1"/>
</dbReference>
<dbReference type="InterPro" id="IPR001633">
    <property type="entry name" value="EAL_dom"/>
</dbReference>
<dbReference type="CDD" id="cd12914">
    <property type="entry name" value="PDC1_DGC_like"/>
    <property type="match status" value="1"/>
</dbReference>
<reference evidence="4 5" key="1">
    <citation type="submission" date="2020-08" db="EMBL/GenBank/DDBJ databases">
        <title>Genomic Encyclopedia of Type Strains, Phase IV (KMG-IV): sequencing the most valuable type-strain genomes for metagenomic binning, comparative biology and taxonomic classification.</title>
        <authorList>
            <person name="Goeker M."/>
        </authorList>
    </citation>
    <scope>NUCLEOTIDE SEQUENCE [LARGE SCALE GENOMIC DNA]</scope>
    <source>
        <strain evidence="4 5">DSM 18233</strain>
    </source>
</reference>
<comment type="caution">
    <text evidence="4">The sequence shown here is derived from an EMBL/GenBank/DDBJ whole genome shotgun (WGS) entry which is preliminary data.</text>
</comment>
<dbReference type="CDD" id="cd01949">
    <property type="entry name" value="GGDEF"/>
    <property type="match status" value="1"/>
</dbReference>
<dbReference type="Gene3D" id="3.20.20.450">
    <property type="entry name" value="EAL domain"/>
    <property type="match status" value="1"/>
</dbReference>
<dbReference type="PROSITE" id="PS50883">
    <property type="entry name" value="EAL"/>
    <property type="match status" value="1"/>
</dbReference>
<dbReference type="Pfam" id="PF13426">
    <property type="entry name" value="PAS_9"/>
    <property type="match status" value="1"/>
</dbReference>
<dbReference type="InterPro" id="IPR000014">
    <property type="entry name" value="PAS"/>
</dbReference>
<gene>
    <name evidence="4" type="ORF">HNQ50_002397</name>
</gene>
<dbReference type="Proteomes" id="UP000543030">
    <property type="component" value="Unassembled WGS sequence"/>
</dbReference>
<dbReference type="AlphaFoldDB" id="A0A840RF68"/>
<dbReference type="NCBIfam" id="TIGR00254">
    <property type="entry name" value="GGDEF"/>
    <property type="match status" value="1"/>
</dbReference>
<dbReference type="CDD" id="cd00130">
    <property type="entry name" value="PAS"/>
    <property type="match status" value="1"/>
</dbReference>
<protein>
    <submittedName>
        <fullName evidence="4">Diguanylate cyclase (GGDEF)-like protein/PAS domain S-box-containing protein</fullName>
    </submittedName>
</protein>
<dbReference type="EMBL" id="JACHHN010000004">
    <property type="protein sequence ID" value="MBB5191667.1"/>
    <property type="molecule type" value="Genomic_DNA"/>
</dbReference>
<dbReference type="Pfam" id="PF00990">
    <property type="entry name" value="GGDEF"/>
    <property type="match status" value="1"/>
</dbReference>
<dbReference type="InterPro" id="IPR029787">
    <property type="entry name" value="Nucleotide_cyclase"/>
</dbReference>
<dbReference type="NCBIfam" id="TIGR00229">
    <property type="entry name" value="sensory_box"/>
    <property type="match status" value="1"/>
</dbReference>
<dbReference type="Pfam" id="PF00563">
    <property type="entry name" value="EAL"/>
    <property type="match status" value="1"/>
</dbReference>
<evidence type="ECO:0000259" key="3">
    <source>
        <dbReference type="PROSITE" id="PS50887"/>
    </source>
</evidence>
<dbReference type="CDD" id="cd12915">
    <property type="entry name" value="PDC2_DGC_like"/>
    <property type="match status" value="1"/>
</dbReference>
<dbReference type="CDD" id="cd01948">
    <property type="entry name" value="EAL"/>
    <property type="match status" value="1"/>
</dbReference>
<dbReference type="SUPFAM" id="SSF141868">
    <property type="entry name" value="EAL domain-like"/>
    <property type="match status" value="1"/>
</dbReference>
<dbReference type="InterPro" id="IPR000160">
    <property type="entry name" value="GGDEF_dom"/>
</dbReference>
<dbReference type="SMART" id="SM00091">
    <property type="entry name" value="PAS"/>
    <property type="match status" value="1"/>
</dbReference>
<dbReference type="InterPro" id="IPR035965">
    <property type="entry name" value="PAS-like_dom_sf"/>
</dbReference>
<dbReference type="Gene3D" id="3.30.70.270">
    <property type="match status" value="1"/>
</dbReference>
<evidence type="ECO:0000259" key="2">
    <source>
        <dbReference type="PROSITE" id="PS50883"/>
    </source>
</evidence>
<organism evidence="4 5">
    <name type="scientific">Silvimonas terrae</name>
    <dbReference type="NCBI Taxonomy" id="300266"/>
    <lineage>
        <taxon>Bacteria</taxon>
        <taxon>Pseudomonadati</taxon>
        <taxon>Pseudomonadota</taxon>
        <taxon>Betaproteobacteria</taxon>
        <taxon>Neisseriales</taxon>
        <taxon>Chitinibacteraceae</taxon>
        <taxon>Silvimonas</taxon>
    </lineage>
</organism>
<keyword evidence="5" id="KW-1185">Reference proteome</keyword>
<evidence type="ECO:0000256" key="1">
    <source>
        <dbReference type="SAM" id="Phobius"/>
    </source>
</evidence>
<dbReference type="SMART" id="SM00267">
    <property type="entry name" value="GGDEF"/>
    <property type="match status" value="1"/>
</dbReference>
<evidence type="ECO:0000313" key="4">
    <source>
        <dbReference type="EMBL" id="MBB5191667.1"/>
    </source>
</evidence>
<name>A0A840RF68_9NEIS</name>
<dbReference type="Gene3D" id="3.30.450.20">
    <property type="entry name" value="PAS domain"/>
    <property type="match status" value="3"/>
</dbReference>
<feature type="domain" description="EAL" evidence="2">
    <location>
        <begin position="639"/>
        <end position="893"/>
    </location>
</feature>
<dbReference type="SMART" id="SM00052">
    <property type="entry name" value="EAL"/>
    <property type="match status" value="1"/>
</dbReference>
<proteinExistence type="predicted"/>
<sequence length="903" mass="101023">MVSRLVAGLVLLNAFVYVLVVAALWQSHQQYERQAILATQNLSQSLAINVSGTLKKIDVGLFAIATETERQLAHGQIDAPTLNRFIDAQHQLIPEVEGLRVTDARGQVLYGDKVPPGPARNVSDRELFQRLAAHNTREAQISDSVVSRVTGAWSMAIARRITGPDGAFAGIVYALLPLDWFNGLYHPFDLGPHGMIAMRDKDLRAWFRLPATPYMNTLDGRAIVSQTTADFVHRYPQGATYETVVKLDDTRRRMSFRPVDGQPLFIFVGQATQDYLASWRQEVAAGAILSLIFTIISIAIARHLYQVRIAELESITALRNSREEVLRSETRFRTLYDATIDAVWLRDDQFHMIDCNPAAVRLMGARSRNELMQTAPDDLWPPVQPDGTPSWVKRDRCLADLRRDGNIRVEWVYRRLDTGEPFPVEVLMTSLVLDGHPLLQMVVHDITERKAAEEQIRHLAYFDSLTGLPNRRLLMDKLDQALLASTQSGQYGALMILDLDNFKLLNDTRGHEIGDRFLVAVAARLSQTIDPVGMVCRLGGDEYVVILENLGHDAAIARHHAETRTEIIRAALDQTWPLQEDDLPYHSTSSIGVALFAGQDTQVRTLLKQADVALYQAKAAGRNAFCLFSPALQEVIDTRSSLEAALRHGLNRAEFQLYYQPQFSLDHGLIGAEALLRWSPGQHPSVSPAVFIPVAEESGLILRLGQWVMHSACEQLVRWAQQPLTRDLKIAINVSARQFHRPDFAARVRSALEATGANPSRLQLELTESVVLEKVGEVVERMQQIRQLGVTFSLDDFGTGFSSLSYLKQLPLDQIKIDQSFVHDLMSSGNDAAIVRAIVAIGRSLGLQVIAEGVETQDQLVYLTSMDCRVFQGYLLGRPVPMRDWQSAWHNWQQPETPQGKVG</sequence>
<dbReference type="PANTHER" id="PTHR44757:SF2">
    <property type="entry name" value="BIOFILM ARCHITECTURE MAINTENANCE PROTEIN MBAA"/>
    <property type="match status" value="1"/>
</dbReference>
<keyword evidence="1" id="KW-1133">Transmembrane helix</keyword>
<dbReference type="PANTHER" id="PTHR44757">
    <property type="entry name" value="DIGUANYLATE CYCLASE DGCP"/>
    <property type="match status" value="1"/>
</dbReference>
<keyword evidence="1" id="KW-0812">Transmembrane</keyword>
<feature type="transmembrane region" description="Helical" evidence="1">
    <location>
        <begin position="6"/>
        <end position="25"/>
    </location>
</feature>
<dbReference type="RefSeq" id="WP_184100911.1">
    <property type="nucleotide sequence ID" value="NZ_JACHHN010000004.1"/>
</dbReference>